<protein>
    <submittedName>
        <fullName evidence="1">Uncharacterized protein</fullName>
    </submittedName>
</protein>
<dbReference type="HOGENOM" id="CLU_2903249_0_0_6"/>
<dbReference type="AlphaFoldDB" id="A0A0K0GQY6"/>
<reference evidence="1 2" key="1">
    <citation type="journal article" date="2008" name="BMC Genomics">
        <title>Genome sequence and rapid evolution of the rice pathogen Xanthomonas oryzae pv. oryzae PXO99A.</title>
        <authorList>
            <person name="Salzberg S.L."/>
            <person name="Sommer D.D."/>
            <person name="Schatz M.C."/>
            <person name="Phillippy A.M."/>
            <person name="Rabinowicz P.D."/>
            <person name="Tsuge S."/>
            <person name="Furutani A."/>
            <person name="Ochiai H."/>
            <person name="Delcher A.L."/>
            <person name="Kelley D."/>
            <person name="Madupu R."/>
            <person name="Puiu D."/>
            <person name="Radune D."/>
            <person name="Shumway M."/>
            <person name="Trapnell C."/>
            <person name="Aparna G."/>
            <person name="Jha G."/>
            <person name="Pandey A."/>
            <person name="Patil P.B."/>
            <person name="Ishihara H."/>
            <person name="Meyer D.F."/>
            <person name="Szurek B."/>
            <person name="Verdier V."/>
            <person name="Koebnik R."/>
            <person name="Dow J.M."/>
            <person name="Ryan R.P."/>
            <person name="Hirata H."/>
            <person name="Tsuyumu S."/>
            <person name="Won Lee S."/>
            <person name="Seo Y.S."/>
            <person name="Sriariyanum M."/>
            <person name="Ronald P.C."/>
            <person name="Sonti R.V."/>
            <person name="Van Sluys M.A."/>
            <person name="Leach J.E."/>
            <person name="White F.F."/>
            <person name="Bogdanove A.J."/>
        </authorList>
    </citation>
    <scope>NUCLEOTIDE SEQUENCE [LARGE SCALE GENOMIC DNA]</scope>
    <source>
        <strain evidence="1 2">PXO99A</strain>
    </source>
</reference>
<evidence type="ECO:0000313" key="2">
    <source>
        <dbReference type="Proteomes" id="UP000001740"/>
    </source>
</evidence>
<gene>
    <name evidence="1" type="ordered locus">PXO_05776</name>
</gene>
<accession>A0A0K0GQY6</accession>
<proteinExistence type="predicted"/>
<organism evidence="1 2">
    <name type="scientific">Xanthomonas oryzae pv. oryzae (strain PXO99A)</name>
    <dbReference type="NCBI Taxonomy" id="360094"/>
    <lineage>
        <taxon>Bacteria</taxon>
        <taxon>Pseudomonadati</taxon>
        <taxon>Pseudomonadota</taxon>
        <taxon>Gammaproteobacteria</taxon>
        <taxon>Lysobacterales</taxon>
        <taxon>Lysobacteraceae</taxon>
        <taxon>Xanthomonas</taxon>
    </lineage>
</organism>
<dbReference type="EMBL" id="CP000967">
    <property type="protein sequence ID" value="ACD61388.1"/>
    <property type="molecule type" value="Genomic_DNA"/>
</dbReference>
<evidence type="ECO:0000313" key="1">
    <source>
        <dbReference type="EMBL" id="ACD61388.1"/>
    </source>
</evidence>
<dbReference type="Proteomes" id="UP000001740">
    <property type="component" value="Chromosome"/>
</dbReference>
<sequence>MNLGQYSLFCSSHPLLLEPERALCALALQANLLGSVIHLRVKQRDAPTQIALLGVVALILSL</sequence>
<name>A0A0K0GQY6_XANOP</name>
<dbReference type="KEGG" id="xop:PXO_05776"/>